<dbReference type="FunCoup" id="G0NXY6">
    <property type="interactions" value="1908"/>
</dbReference>
<name>G0NXY6_CAEBE</name>
<evidence type="ECO:0000313" key="2">
    <source>
        <dbReference type="Proteomes" id="UP000008068"/>
    </source>
</evidence>
<dbReference type="AlphaFoldDB" id="G0NXY6"/>
<sequence>MAHVESFYLDASIESDAAPLHVTENDLAERQFIIDMPLCDNAIARIVESQLNFEKTNQVVSEYCVENQQPLDSENPNAIAMNSSILDNHAYFAPPVTDSSQYAWNQSDEISSHHQYAPQSPNIYTNDYMTSEPSDYVYM</sequence>
<dbReference type="HOGENOM" id="CLU_1846905_0_0_1"/>
<dbReference type="eggNOG" id="ENOG502TI17">
    <property type="taxonomic scope" value="Eukaryota"/>
</dbReference>
<organism evidence="2">
    <name type="scientific">Caenorhabditis brenneri</name>
    <name type="common">Nematode worm</name>
    <dbReference type="NCBI Taxonomy" id="135651"/>
    <lineage>
        <taxon>Eukaryota</taxon>
        <taxon>Metazoa</taxon>
        <taxon>Ecdysozoa</taxon>
        <taxon>Nematoda</taxon>
        <taxon>Chromadorea</taxon>
        <taxon>Rhabditida</taxon>
        <taxon>Rhabditina</taxon>
        <taxon>Rhabditomorpha</taxon>
        <taxon>Rhabditoidea</taxon>
        <taxon>Rhabditidae</taxon>
        <taxon>Peloderinae</taxon>
        <taxon>Caenorhabditis</taxon>
    </lineage>
</organism>
<dbReference type="InParanoid" id="G0NXY6"/>
<dbReference type="Proteomes" id="UP000008068">
    <property type="component" value="Unassembled WGS sequence"/>
</dbReference>
<protein>
    <submittedName>
        <fullName evidence="1">Uncharacterized protein</fullName>
    </submittedName>
</protein>
<dbReference type="STRING" id="135651.G0NXY6"/>
<dbReference type="OMA" id="ESSQYAW"/>
<dbReference type="EMBL" id="GL379975">
    <property type="protein sequence ID" value="EGT39741.1"/>
    <property type="molecule type" value="Genomic_DNA"/>
</dbReference>
<dbReference type="OrthoDB" id="5778640at2759"/>
<accession>G0NXY6</accession>
<proteinExistence type="predicted"/>
<evidence type="ECO:0000313" key="1">
    <source>
        <dbReference type="EMBL" id="EGT39741.1"/>
    </source>
</evidence>
<reference evidence="2" key="1">
    <citation type="submission" date="2011-07" db="EMBL/GenBank/DDBJ databases">
        <authorList>
            <consortium name="Caenorhabditis brenneri Sequencing and Analysis Consortium"/>
            <person name="Wilson R.K."/>
        </authorList>
    </citation>
    <scope>NUCLEOTIDE SEQUENCE [LARGE SCALE GENOMIC DNA]</scope>
    <source>
        <strain evidence="2">PB2801</strain>
    </source>
</reference>
<keyword evidence="2" id="KW-1185">Reference proteome</keyword>
<gene>
    <name evidence="1" type="ORF">CAEBREN_15669</name>
</gene>